<dbReference type="GO" id="GO:0005929">
    <property type="term" value="C:cilium"/>
    <property type="evidence" value="ECO:0007669"/>
    <property type="project" value="TreeGrafter"/>
</dbReference>
<dbReference type="Proteomes" id="UP001515480">
    <property type="component" value="Unassembled WGS sequence"/>
</dbReference>
<evidence type="ECO:0000256" key="4">
    <source>
        <dbReference type="ARBA" id="ARBA00022737"/>
    </source>
</evidence>
<gene>
    <name evidence="12" type="ORF">AB1Y20_011542</name>
</gene>
<evidence type="ECO:0000313" key="12">
    <source>
        <dbReference type="EMBL" id="KAL1499335.1"/>
    </source>
</evidence>
<keyword evidence="7" id="KW-0969">Cilium</keyword>
<dbReference type="SMART" id="SM00365">
    <property type="entry name" value="LRR_SD22"/>
    <property type="match status" value="4"/>
</dbReference>
<comment type="subcellular location">
    <subcellularLocation>
        <location evidence="1">Cytoplasm</location>
        <location evidence="1">Cytoskeleton</location>
        <location evidence="1">Flagellum axoneme</location>
    </subcellularLocation>
</comment>
<evidence type="ECO:0000256" key="9">
    <source>
        <dbReference type="ARBA" id="ARBA00023273"/>
    </source>
</evidence>
<protein>
    <recommendedName>
        <fullName evidence="11">Dynein regulatory complex subunit 3</fullName>
    </recommendedName>
</protein>
<keyword evidence="13" id="KW-1185">Reference proteome</keyword>
<comment type="caution">
    <text evidence="12">The sequence shown here is derived from an EMBL/GenBank/DDBJ whole genome shotgun (WGS) entry which is preliminary data.</text>
</comment>
<comment type="similarity">
    <text evidence="10">Belongs to the DRC3 family.</text>
</comment>
<evidence type="ECO:0000313" key="13">
    <source>
        <dbReference type="Proteomes" id="UP001515480"/>
    </source>
</evidence>
<keyword evidence="2" id="KW-0963">Cytoplasm</keyword>
<keyword evidence="5" id="KW-0282">Flagellum</keyword>
<dbReference type="PANTHER" id="PTHR45973">
    <property type="entry name" value="PROTEIN PHOSPHATASE 1 REGULATORY SUBUNIT SDS22-RELATED"/>
    <property type="match status" value="1"/>
</dbReference>
<sequence>MVVALVGPEPAVIDEELCRRCLGTTKPKLAASDSTQDAKKEALSFREAKMLLLSYHNILRIDNLAGFDNLVKLQLDNNIIEKIENLGHLRALEALDLSFNNISEITGLDNLTSLTNLSFFSNHISTISGMDTLHKLQVLSLGNNMIKNLDAIMYLRPKKELQAINLVGNPFCQETEYRAYVLSHLKYIKYLDYRLVDEQAVSAAREQYQDEILDLEEAEQAAVVSAQADEERAEKIRRRGDANIPGMDRLFEEVMVSGDGEMDRLRSMQTFDEMLVQLKEHVDQVVDEYVATILSHHELKLQEKQLFDEALGKAKAEASVESMAEIAKYSKLQKRSLAKVMDDATEHPHAVLQTLHKANEALYEKLMGLEITQAERYAETIKTFEGSYDELTKRTLEQTQALFGRLREMESEYHEKIINAGLEVLERVASSDVETFPEEARVLLGDKDTLMGAITVAHDTRVANLDAKEDELRQREEKALASLMDQVHEEEYMRNRIRVIEVWKLIHEVNKKELENYHFEEK</sequence>
<evidence type="ECO:0000256" key="7">
    <source>
        <dbReference type="ARBA" id="ARBA00023069"/>
    </source>
</evidence>
<keyword evidence="8" id="KW-0206">Cytoskeleton</keyword>
<evidence type="ECO:0000256" key="1">
    <source>
        <dbReference type="ARBA" id="ARBA00004611"/>
    </source>
</evidence>
<dbReference type="AlphaFoldDB" id="A0AB34IGU4"/>
<evidence type="ECO:0000256" key="8">
    <source>
        <dbReference type="ARBA" id="ARBA00023212"/>
    </source>
</evidence>
<dbReference type="InterPro" id="IPR032675">
    <property type="entry name" value="LRR_dom_sf"/>
</dbReference>
<keyword evidence="6" id="KW-0175">Coiled coil</keyword>
<proteinExistence type="inferred from homology"/>
<keyword evidence="9" id="KW-0966">Cell projection</keyword>
<organism evidence="12 13">
    <name type="scientific">Prymnesium parvum</name>
    <name type="common">Toxic golden alga</name>
    <dbReference type="NCBI Taxonomy" id="97485"/>
    <lineage>
        <taxon>Eukaryota</taxon>
        <taxon>Haptista</taxon>
        <taxon>Haptophyta</taxon>
        <taxon>Prymnesiophyceae</taxon>
        <taxon>Prymnesiales</taxon>
        <taxon>Prymnesiaceae</taxon>
        <taxon>Prymnesium</taxon>
    </lineage>
</organism>
<name>A0AB34IGU4_PRYPA</name>
<evidence type="ECO:0000256" key="6">
    <source>
        <dbReference type="ARBA" id="ARBA00023054"/>
    </source>
</evidence>
<dbReference type="Gene3D" id="3.80.10.10">
    <property type="entry name" value="Ribonuclease Inhibitor"/>
    <property type="match status" value="1"/>
</dbReference>
<reference evidence="12 13" key="1">
    <citation type="journal article" date="2024" name="Science">
        <title>Giant polyketide synthase enzymes in the biosynthesis of giant marine polyether toxins.</title>
        <authorList>
            <person name="Fallon T.R."/>
            <person name="Shende V.V."/>
            <person name="Wierzbicki I.H."/>
            <person name="Pendleton A.L."/>
            <person name="Watervoot N.F."/>
            <person name="Auber R.P."/>
            <person name="Gonzalez D.J."/>
            <person name="Wisecaver J.H."/>
            <person name="Moore B.S."/>
        </authorList>
    </citation>
    <scope>NUCLEOTIDE SEQUENCE [LARGE SCALE GENOMIC DNA]</scope>
    <source>
        <strain evidence="12 13">12B1</strain>
    </source>
</reference>
<dbReference type="InterPro" id="IPR001611">
    <property type="entry name" value="Leu-rich_rpt"/>
</dbReference>
<dbReference type="PANTHER" id="PTHR45973:SF12">
    <property type="entry name" value="DYNEIN REGULATORY COMPLEX SUBUNIT 3"/>
    <property type="match status" value="1"/>
</dbReference>
<accession>A0AB34IGU4</accession>
<evidence type="ECO:0000256" key="3">
    <source>
        <dbReference type="ARBA" id="ARBA00022614"/>
    </source>
</evidence>
<dbReference type="InterPro" id="IPR050576">
    <property type="entry name" value="Cilia_flagella_integrity"/>
</dbReference>
<dbReference type="EMBL" id="JBGBPQ010000025">
    <property type="protein sequence ID" value="KAL1499335.1"/>
    <property type="molecule type" value="Genomic_DNA"/>
</dbReference>
<dbReference type="Pfam" id="PF14580">
    <property type="entry name" value="LRR_9"/>
    <property type="match status" value="1"/>
</dbReference>
<evidence type="ECO:0000256" key="5">
    <source>
        <dbReference type="ARBA" id="ARBA00022846"/>
    </source>
</evidence>
<evidence type="ECO:0000256" key="2">
    <source>
        <dbReference type="ARBA" id="ARBA00022490"/>
    </source>
</evidence>
<dbReference type="PROSITE" id="PS51450">
    <property type="entry name" value="LRR"/>
    <property type="match status" value="4"/>
</dbReference>
<keyword evidence="3" id="KW-0433">Leucine-rich repeat</keyword>
<dbReference type="SUPFAM" id="SSF52075">
    <property type="entry name" value="Outer arm dynein light chain 1"/>
    <property type="match status" value="1"/>
</dbReference>
<evidence type="ECO:0000256" key="11">
    <source>
        <dbReference type="ARBA" id="ARBA00040950"/>
    </source>
</evidence>
<keyword evidence="4" id="KW-0677">Repeat</keyword>
<evidence type="ECO:0000256" key="10">
    <source>
        <dbReference type="ARBA" id="ARBA00038378"/>
    </source>
</evidence>